<dbReference type="Proteomes" id="UP000244940">
    <property type="component" value="Unassembled WGS sequence"/>
</dbReference>
<dbReference type="OrthoDB" id="7867149at2"/>
<name>A0A2U2CCR8_9RHOB</name>
<keyword evidence="2" id="KW-1185">Reference proteome</keyword>
<organism evidence="1 2">
    <name type="scientific">Pararhodobacter marinus</name>
    <dbReference type="NCBI Taxonomy" id="2184063"/>
    <lineage>
        <taxon>Bacteria</taxon>
        <taxon>Pseudomonadati</taxon>
        <taxon>Pseudomonadota</taxon>
        <taxon>Alphaproteobacteria</taxon>
        <taxon>Rhodobacterales</taxon>
        <taxon>Paracoccaceae</taxon>
        <taxon>Pararhodobacter</taxon>
    </lineage>
</organism>
<dbReference type="EMBL" id="QEYD01000004">
    <property type="protein sequence ID" value="PWE29683.1"/>
    <property type="molecule type" value="Genomic_DNA"/>
</dbReference>
<sequence>MADARPPVFCAVVSWRGMRDAAAAIASALEGVLDGLLVVYSNPDGTEETGAGRWIRADEADFFGRKFQRLAAEVPQGAAMLLIQADAGCDDWPGLARRWADLLRRHPTIGIWTPEIDNTAYPFALTARGQGPEDGLLDVTQTDGIVLGIAPAVLDRLRGLDYAENNLGWGIDWAAISYCGTAGLSVVGDPLVQVSHPPSRGYEGDAAGRQMAAFLTQLTPSEANIRDRVQRDLTLTAQEQGGRVHMLVSAYRPDAPAAGGVDPARLARSVAGLHLVAGGLLLASAEDRDTPLGIEADGLSLPLSPVPVGALPDVVPLAPSVPAGAVCRDVSGQRWSCPGQATWSLTFPPATGPARVPLCDPVEISPGAGDLTLLMGMAVHRGYGDLQVSWQDIDDPGTATRHFVKMDPAFSGTAAKGDYQAVQLRIPASNGARILSLTLCVWPVSPAPKDPLVFFFTAPLLLPTARAESPEMPLVVTQAVPPSPALWRQTRIPPGASAVDLVTGGIHLPLLRAGASGARLHPLDEPGRFEATADHPTPALLTLDGRPTRRLWLSPAPTRLHLPRFPNGTGVALCDVTGSVVLRGG</sequence>
<evidence type="ECO:0000313" key="1">
    <source>
        <dbReference type="EMBL" id="PWE29683.1"/>
    </source>
</evidence>
<dbReference type="AlphaFoldDB" id="A0A2U2CCR8"/>
<gene>
    <name evidence="1" type="ORF">C4N9_08040</name>
</gene>
<accession>A0A2U2CCR8</accession>
<comment type="caution">
    <text evidence="1">The sequence shown here is derived from an EMBL/GenBank/DDBJ whole genome shotgun (WGS) entry which is preliminary data.</text>
</comment>
<proteinExistence type="predicted"/>
<protein>
    <submittedName>
        <fullName evidence="1">Uncharacterized protein</fullName>
    </submittedName>
</protein>
<reference evidence="1 2" key="1">
    <citation type="submission" date="2018-05" db="EMBL/GenBank/DDBJ databases">
        <title>Pararhodobacter marina sp. nov., isolated from deep-sea water of the Indian Ocean.</title>
        <authorList>
            <person name="Lai Q.Sr."/>
            <person name="Liu X."/>
            <person name="Shao Z."/>
        </authorList>
    </citation>
    <scope>NUCLEOTIDE SEQUENCE [LARGE SCALE GENOMIC DNA]</scope>
    <source>
        <strain evidence="1 2">CIC4N-9</strain>
    </source>
</reference>
<dbReference type="GeneID" id="94364837"/>
<evidence type="ECO:0000313" key="2">
    <source>
        <dbReference type="Proteomes" id="UP000244940"/>
    </source>
</evidence>
<dbReference type="RefSeq" id="WP_109532796.1">
    <property type="nucleotide sequence ID" value="NZ_QEYD01000004.1"/>
</dbReference>